<dbReference type="Pfam" id="PF00117">
    <property type="entry name" value="GATase"/>
    <property type="match status" value="1"/>
</dbReference>
<feature type="domain" description="Glutamine amidotransferase" evidence="1">
    <location>
        <begin position="45"/>
        <end position="181"/>
    </location>
</feature>
<reference evidence="2 3" key="1">
    <citation type="submission" date="2023-06" db="EMBL/GenBank/DDBJ databases">
        <title>Pelomonas sp. APW6 16S ribosomal RNA gene genome sequencing and assembly.</title>
        <authorList>
            <person name="Woo H."/>
        </authorList>
    </citation>
    <scope>NUCLEOTIDE SEQUENCE [LARGE SCALE GENOMIC DNA]</scope>
    <source>
        <strain evidence="2 3">APW6</strain>
    </source>
</reference>
<dbReference type="EMBL" id="JASVDS010000004">
    <property type="protein sequence ID" value="MDL5033551.1"/>
    <property type="molecule type" value="Genomic_DNA"/>
</dbReference>
<proteinExistence type="predicted"/>
<dbReference type="RefSeq" id="WP_285983621.1">
    <property type="nucleotide sequence ID" value="NZ_JASVDS010000004.1"/>
</dbReference>
<evidence type="ECO:0000313" key="2">
    <source>
        <dbReference type="EMBL" id="MDL5033551.1"/>
    </source>
</evidence>
<name>A0ABT7LPX4_9BURK</name>
<dbReference type="CDD" id="cd01741">
    <property type="entry name" value="GATase1_1"/>
    <property type="match status" value="1"/>
</dbReference>
<organism evidence="2 3">
    <name type="scientific">Roseateles subflavus</name>
    <dbReference type="NCBI Taxonomy" id="3053353"/>
    <lineage>
        <taxon>Bacteria</taxon>
        <taxon>Pseudomonadati</taxon>
        <taxon>Pseudomonadota</taxon>
        <taxon>Betaproteobacteria</taxon>
        <taxon>Burkholderiales</taxon>
        <taxon>Sphaerotilaceae</taxon>
        <taxon>Roseateles</taxon>
    </lineage>
</organism>
<dbReference type="SUPFAM" id="SSF52317">
    <property type="entry name" value="Class I glutamine amidotransferase-like"/>
    <property type="match status" value="1"/>
</dbReference>
<sequence>MKRPMLLVLHRAQSSPGRVARLLQRKGHALDIRRPPLGDALPDTLDGHAGVVIFGGPMSANDPDPWLQAETDWISLPLRERVPFLGICLGAQLLARQLGATVKGRPDGRVEIGYWPIRATRAGAPFGPWPERVYHWHSQGFERTAGMQQLAAGEFFENQAIRYGETAFGLQFHPEVSFQTMNRWAQSAPHKLQAPGAQAWSLQRQQGARHDRAGAAWLSGFLDTWAATGC</sequence>
<keyword evidence="3" id="KW-1185">Reference proteome</keyword>
<accession>A0ABT7LPX4</accession>
<protein>
    <recommendedName>
        <fullName evidence="1">Glutamine amidotransferase domain-containing protein</fullName>
    </recommendedName>
</protein>
<dbReference type="InterPro" id="IPR017926">
    <property type="entry name" value="GATASE"/>
</dbReference>
<dbReference type="Proteomes" id="UP001238603">
    <property type="component" value="Unassembled WGS sequence"/>
</dbReference>
<gene>
    <name evidence="2" type="ORF">QRD43_16675</name>
</gene>
<dbReference type="PROSITE" id="PS51273">
    <property type="entry name" value="GATASE_TYPE_1"/>
    <property type="match status" value="1"/>
</dbReference>
<evidence type="ECO:0000313" key="3">
    <source>
        <dbReference type="Proteomes" id="UP001238603"/>
    </source>
</evidence>
<comment type="caution">
    <text evidence="2">The sequence shown here is derived from an EMBL/GenBank/DDBJ whole genome shotgun (WGS) entry which is preliminary data.</text>
</comment>
<dbReference type="InterPro" id="IPR044992">
    <property type="entry name" value="ChyE-like"/>
</dbReference>
<dbReference type="PANTHER" id="PTHR42695">
    <property type="entry name" value="GLUTAMINE AMIDOTRANSFERASE YLR126C-RELATED"/>
    <property type="match status" value="1"/>
</dbReference>
<dbReference type="PRINTS" id="PR00096">
    <property type="entry name" value="GATASE"/>
</dbReference>
<evidence type="ECO:0000259" key="1">
    <source>
        <dbReference type="Pfam" id="PF00117"/>
    </source>
</evidence>
<dbReference type="InterPro" id="IPR029062">
    <property type="entry name" value="Class_I_gatase-like"/>
</dbReference>
<dbReference type="Gene3D" id="3.40.50.880">
    <property type="match status" value="1"/>
</dbReference>
<dbReference type="PANTHER" id="PTHR42695:SF5">
    <property type="entry name" value="GLUTAMINE AMIDOTRANSFERASE YLR126C-RELATED"/>
    <property type="match status" value="1"/>
</dbReference>